<proteinExistence type="predicted"/>
<keyword evidence="1" id="KW-0614">Plasmid</keyword>
<evidence type="ECO:0000313" key="2">
    <source>
        <dbReference type="Proteomes" id="UP000264006"/>
    </source>
</evidence>
<protein>
    <submittedName>
        <fullName evidence="1">Uncharacterized protein</fullName>
    </submittedName>
</protein>
<keyword evidence="2" id="KW-1185">Reference proteome</keyword>
<geneLocation type="plasmid" evidence="2">
    <name>pedy32-46i</name>
</geneLocation>
<dbReference type="EMBL" id="CP031166">
    <property type="protein sequence ID" value="AXV10345.1"/>
    <property type="molecule type" value="Genomic_DNA"/>
</dbReference>
<name>A0A346Y798_9ACTN</name>
<sequence>MRHLRTPAGEERREVKIGFRVLASTHTAARDLAQRSGPDVSLADVTRSAVAHHLTDVVEELAKPADRPLFARRTPRLPSQQADDGVQRRVAVSVYVTPEEDDWIKGHLEGVRTPASQVLEECLTRLVAAGGPVDV</sequence>
<dbReference type="AlphaFoldDB" id="A0A346Y798"/>
<evidence type="ECO:0000313" key="1">
    <source>
        <dbReference type="EMBL" id="AXV10345.1"/>
    </source>
</evidence>
<dbReference type="KEGG" id="euz:DVS28_b0605"/>
<dbReference type="Proteomes" id="UP000264006">
    <property type="component" value="Plasmid pEDY32-46I"/>
</dbReference>
<gene>
    <name evidence="1" type="ORF">DVS28_b0605</name>
</gene>
<accession>A0A346Y798</accession>
<organism evidence="1 2">
    <name type="scientific">Euzebya pacifica</name>
    <dbReference type="NCBI Taxonomy" id="1608957"/>
    <lineage>
        <taxon>Bacteria</taxon>
        <taxon>Bacillati</taxon>
        <taxon>Actinomycetota</taxon>
        <taxon>Nitriliruptoria</taxon>
        <taxon>Euzebyales</taxon>
    </lineage>
</organism>
<reference evidence="1 2" key="1">
    <citation type="submission" date="2018-09" db="EMBL/GenBank/DDBJ databases">
        <title>Complete genome sequence of Euzebya sp. DY32-46 isolated from seawater of Pacific Ocean.</title>
        <authorList>
            <person name="Xu L."/>
            <person name="Wu Y.-H."/>
            <person name="Xu X.-W."/>
        </authorList>
    </citation>
    <scope>NUCLEOTIDE SEQUENCE [LARGE SCALE GENOMIC DNA]</scope>
    <source>
        <strain evidence="1 2">DY32-46</strain>
        <plasmid evidence="2">pedy32-46i</plasmid>
    </source>
</reference>